<dbReference type="CDD" id="cd00082">
    <property type="entry name" value="HisKA"/>
    <property type="match status" value="1"/>
</dbReference>
<dbReference type="SUPFAM" id="SSF47384">
    <property type="entry name" value="Homodimeric domain of signal transducing histidine kinase"/>
    <property type="match status" value="1"/>
</dbReference>
<dbReference type="InterPro" id="IPR003594">
    <property type="entry name" value="HATPase_dom"/>
</dbReference>
<comment type="caution">
    <text evidence="19">The sequence shown here is derived from an EMBL/GenBank/DDBJ whole genome shotgun (WGS) entry which is preliminary data.</text>
</comment>
<dbReference type="InterPro" id="IPR005467">
    <property type="entry name" value="His_kinase_dom"/>
</dbReference>
<evidence type="ECO:0000256" key="7">
    <source>
        <dbReference type="ARBA" id="ARBA00022692"/>
    </source>
</evidence>
<evidence type="ECO:0000256" key="8">
    <source>
        <dbReference type="ARBA" id="ARBA00022741"/>
    </source>
</evidence>
<dbReference type="SUPFAM" id="SSF158472">
    <property type="entry name" value="HAMP domain-like"/>
    <property type="match status" value="1"/>
</dbReference>
<keyword evidence="12" id="KW-0902">Two-component regulatory system</keyword>
<evidence type="ECO:0000256" key="13">
    <source>
        <dbReference type="ARBA" id="ARBA00023136"/>
    </source>
</evidence>
<feature type="domain" description="Histidine kinase" evidence="17">
    <location>
        <begin position="294"/>
        <end position="511"/>
    </location>
</feature>
<proteinExistence type="predicted"/>
<dbReference type="PANTHER" id="PTHR43547:SF2">
    <property type="entry name" value="HYBRID SIGNAL TRANSDUCTION HISTIDINE KINASE C"/>
    <property type="match status" value="1"/>
</dbReference>
<keyword evidence="11 16" id="KW-1133">Transmembrane helix</keyword>
<dbReference type="PANTHER" id="PTHR43547">
    <property type="entry name" value="TWO-COMPONENT HISTIDINE KINASE"/>
    <property type="match status" value="1"/>
</dbReference>
<dbReference type="PRINTS" id="PR00344">
    <property type="entry name" value="BCTRLSENSOR"/>
</dbReference>
<evidence type="ECO:0000259" key="18">
    <source>
        <dbReference type="PROSITE" id="PS50885"/>
    </source>
</evidence>
<dbReference type="Gene3D" id="3.30.565.10">
    <property type="entry name" value="Histidine kinase-like ATPase, C-terminal domain"/>
    <property type="match status" value="1"/>
</dbReference>
<name>A0ABW1JHM9_9ACTN</name>
<evidence type="ECO:0000256" key="3">
    <source>
        <dbReference type="ARBA" id="ARBA00012438"/>
    </source>
</evidence>
<evidence type="ECO:0000256" key="1">
    <source>
        <dbReference type="ARBA" id="ARBA00000085"/>
    </source>
</evidence>
<keyword evidence="4" id="KW-1003">Cell membrane</keyword>
<dbReference type="Pfam" id="PF00672">
    <property type="entry name" value="HAMP"/>
    <property type="match status" value="1"/>
</dbReference>
<dbReference type="SMART" id="SM00388">
    <property type="entry name" value="HisKA"/>
    <property type="match status" value="1"/>
</dbReference>
<dbReference type="InterPro" id="IPR047669">
    <property type="entry name" value="MtrAB_MtrB"/>
</dbReference>
<dbReference type="Proteomes" id="UP001596189">
    <property type="component" value="Unassembled WGS sequence"/>
</dbReference>
<accession>A0ABW1JHM9</accession>
<dbReference type="Pfam" id="PF02518">
    <property type="entry name" value="HATPase_c"/>
    <property type="match status" value="1"/>
</dbReference>
<evidence type="ECO:0000259" key="17">
    <source>
        <dbReference type="PROSITE" id="PS50109"/>
    </source>
</evidence>
<dbReference type="InterPro" id="IPR036097">
    <property type="entry name" value="HisK_dim/P_sf"/>
</dbReference>
<evidence type="ECO:0000256" key="11">
    <source>
        <dbReference type="ARBA" id="ARBA00022989"/>
    </source>
</evidence>
<dbReference type="Gene3D" id="6.10.340.10">
    <property type="match status" value="1"/>
</dbReference>
<organism evidence="19 20">
    <name type="scientific">Angustibacter luteus</name>
    <dbReference type="NCBI Taxonomy" id="658456"/>
    <lineage>
        <taxon>Bacteria</taxon>
        <taxon>Bacillati</taxon>
        <taxon>Actinomycetota</taxon>
        <taxon>Actinomycetes</taxon>
        <taxon>Kineosporiales</taxon>
        <taxon>Kineosporiaceae</taxon>
    </lineage>
</organism>
<keyword evidence="5" id="KW-0597">Phosphoprotein</keyword>
<dbReference type="GO" id="GO:0016301">
    <property type="term" value="F:kinase activity"/>
    <property type="evidence" value="ECO:0007669"/>
    <property type="project" value="UniProtKB-KW"/>
</dbReference>
<keyword evidence="10" id="KW-0067">ATP-binding</keyword>
<gene>
    <name evidence="19" type="primary">mtrB</name>
    <name evidence="19" type="ORF">ACFQDO_14015</name>
</gene>
<dbReference type="InterPro" id="IPR003661">
    <property type="entry name" value="HisK_dim/P_dom"/>
</dbReference>
<dbReference type="EMBL" id="JBHSRD010000004">
    <property type="protein sequence ID" value="MFC6008248.1"/>
    <property type="molecule type" value="Genomic_DNA"/>
</dbReference>
<dbReference type="InterPro" id="IPR004358">
    <property type="entry name" value="Sig_transdc_His_kin-like_C"/>
</dbReference>
<dbReference type="Gene3D" id="1.10.287.130">
    <property type="match status" value="1"/>
</dbReference>
<evidence type="ECO:0000256" key="14">
    <source>
        <dbReference type="ARBA" id="ARBA00035305"/>
    </source>
</evidence>
<feature type="region of interest" description="Disordered" evidence="15">
    <location>
        <begin position="515"/>
        <end position="557"/>
    </location>
</feature>
<keyword evidence="6" id="KW-0808">Transferase</keyword>
<keyword evidence="7 16" id="KW-0812">Transmembrane</keyword>
<keyword evidence="13 16" id="KW-0472">Membrane</keyword>
<dbReference type="SUPFAM" id="SSF55874">
    <property type="entry name" value="ATPase domain of HSP90 chaperone/DNA topoisomerase II/histidine kinase"/>
    <property type="match status" value="1"/>
</dbReference>
<sequence length="557" mass="60422">MRWTTRLWYALGRPVAAVRQRWRRSLQLRVVATTMLLGLIVVLALGTVVLQRIQSGLVEERLNVARGEASRGLADAQSQLATVSDSSGLNLLVNDMLPRLASPPPDDSRDVILLRSLGNDSPAVLPDLNSRTVSRSIIPPEMRARVAKSGNQEEQFIKIRYTGSDRTVPGIAMGSTVNVPGAGPYELYFVFSLAREQETINLVQRSLVGGGVVLVLLVGGVAYVVTRQVVRPVRQAAMVAQRLSSGRLQERMVPRGEDDLAKLAASFNTMAHNLQTHISQLENLSRVQQRFVSDVSHELRTPLTTIRMAGDVMHEARADFAPAVARSAELLQTQLDRFEALLSDLLEISRIDAGGDLLDVEQVDLRDLVARVVENETSLAVRTGSELVIEDDGVPVLADVDPRRIERILRNLVVNALEHGNGKPVQVQAAVDEDAVAISVRDHGVGLRPGEAALVFNRFWRADPSRARTVGGTGLGLSIAIEDARLHHGWLQAWGEPGKGSCFRLTLPRTAGGELTSSPLPLAPEEDDEPAAAVGKAYQRLPVPPAPLGGAPWSGPR</sequence>
<dbReference type="PROSITE" id="PS50109">
    <property type="entry name" value="HIS_KIN"/>
    <property type="match status" value="1"/>
</dbReference>
<dbReference type="CDD" id="cd06225">
    <property type="entry name" value="HAMP"/>
    <property type="match status" value="1"/>
</dbReference>
<dbReference type="EC" id="2.7.13.3" evidence="3"/>
<evidence type="ECO:0000256" key="2">
    <source>
        <dbReference type="ARBA" id="ARBA00004651"/>
    </source>
</evidence>
<feature type="domain" description="HAMP" evidence="18">
    <location>
        <begin position="227"/>
        <end position="279"/>
    </location>
</feature>
<keyword evidence="20" id="KW-1185">Reference proteome</keyword>
<feature type="transmembrane region" description="Helical" evidence="16">
    <location>
        <begin position="28"/>
        <end position="50"/>
    </location>
</feature>
<comment type="catalytic activity">
    <reaction evidence="1">
        <text>ATP + protein L-histidine = ADP + protein N-phospho-L-histidine.</text>
        <dbReference type="EC" id="2.7.13.3"/>
    </reaction>
</comment>
<dbReference type="SMART" id="SM00304">
    <property type="entry name" value="HAMP"/>
    <property type="match status" value="1"/>
</dbReference>
<evidence type="ECO:0000256" key="9">
    <source>
        <dbReference type="ARBA" id="ARBA00022777"/>
    </source>
</evidence>
<dbReference type="PROSITE" id="PS50885">
    <property type="entry name" value="HAMP"/>
    <property type="match status" value="1"/>
</dbReference>
<dbReference type="InterPro" id="IPR003660">
    <property type="entry name" value="HAMP_dom"/>
</dbReference>
<dbReference type="Pfam" id="PF00512">
    <property type="entry name" value="HisKA"/>
    <property type="match status" value="1"/>
</dbReference>
<reference evidence="20" key="1">
    <citation type="journal article" date="2019" name="Int. J. Syst. Evol. Microbiol.">
        <title>The Global Catalogue of Microorganisms (GCM) 10K type strain sequencing project: providing services to taxonomists for standard genome sequencing and annotation.</title>
        <authorList>
            <consortium name="The Broad Institute Genomics Platform"/>
            <consortium name="The Broad Institute Genome Sequencing Center for Infectious Disease"/>
            <person name="Wu L."/>
            <person name="Ma J."/>
        </authorList>
    </citation>
    <scope>NUCLEOTIDE SEQUENCE [LARGE SCALE GENOMIC DNA]</scope>
    <source>
        <strain evidence="20">KACC 14249</strain>
    </source>
</reference>
<evidence type="ECO:0000256" key="4">
    <source>
        <dbReference type="ARBA" id="ARBA00022475"/>
    </source>
</evidence>
<comment type="subcellular location">
    <subcellularLocation>
        <location evidence="2">Cell membrane</location>
        <topology evidence="2">Multi-pass membrane protein</topology>
    </subcellularLocation>
</comment>
<dbReference type="NCBIfam" id="NF040691">
    <property type="entry name" value="MtrAB_MtrB"/>
    <property type="match status" value="1"/>
</dbReference>
<evidence type="ECO:0000256" key="5">
    <source>
        <dbReference type="ARBA" id="ARBA00022553"/>
    </source>
</evidence>
<dbReference type="SMART" id="SM00387">
    <property type="entry name" value="HATPase_c"/>
    <property type="match status" value="1"/>
</dbReference>
<protein>
    <recommendedName>
        <fullName evidence="14">Sensor histidine kinase MtrB</fullName>
        <ecNumber evidence="3">2.7.13.3</ecNumber>
    </recommendedName>
</protein>
<evidence type="ECO:0000313" key="19">
    <source>
        <dbReference type="EMBL" id="MFC6008248.1"/>
    </source>
</evidence>
<keyword evidence="8" id="KW-0547">Nucleotide-binding</keyword>
<dbReference type="RefSeq" id="WP_345715060.1">
    <property type="nucleotide sequence ID" value="NZ_BAABFP010000002.1"/>
</dbReference>
<evidence type="ECO:0000256" key="16">
    <source>
        <dbReference type="SAM" id="Phobius"/>
    </source>
</evidence>
<evidence type="ECO:0000313" key="20">
    <source>
        <dbReference type="Proteomes" id="UP001596189"/>
    </source>
</evidence>
<dbReference type="InterPro" id="IPR036890">
    <property type="entry name" value="HATPase_C_sf"/>
</dbReference>
<keyword evidence="9 19" id="KW-0418">Kinase</keyword>
<evidence type="ECO:0000256" key="6">
    <source>
        <dbReference type="ARBA" id="ARBA00022679"/>
    </source>
</evidence>
<evidence type="ECO:0000256" key="15">
    <source>
        <dbReference type="SAM" id="MobiDB-lite"/>
    </source>
</evidence>
<evidence type="ECO:0000256" key="10">
    <source>
        <dbReference type="ARBA" id="ARBA00022840"/>
    </source>
</evidence>
<evidence type="ECO:0000256" key="12">
    <source>
        <dbReference type="ARBA" id="ARBA00023012"/>
    </source>
</evidence>